<dbReference type="GO" id="GO:0051726">
    <property type="term" value="P:regulation of cell cycle"/>
    <property type="evidence" value="ECO:0007669"/>
    <property type="project" value="UniProtKB-ARBA"/>
</dbReference>
<keyword evidence="3" id="KW-0808">Transferase</keyword>
<dbReference type="FunFam" id="3.30.40.10:FF:001337">
    <property type="entry name" value="PHD transcription factor"/>
    <property type="match status" value="1"/>
</dbReference>
<evidence type="ECO:0000256" key="1">
    <source>
        <dbReference type="ARBA" id="ARBA00004123"/>
    </source>
</evidence>
<keyword evidence="9" id="KW-0539">Nucleus</keyword>
<evidence type="ECO:0000256" key="9">
    <source>
        <dbReference type="ARBA" id="ARBA00023242"/>
    </source>
</evidence>
<sequence length="381" mass="42894">MGRAVPSSSPSSPQLGRKRTAAPTPEPPTPRRYCSMDDVMRRACAVDAPPPVARARVYTYYENLICETCGSGDRDDDLLLCDRCDRGHHTFCLRPIAAKVPIGPWLCPVCAPPAKAPKRFPMKQTKIIDFFGIQKDGQDAQAPKCRLSQDARRRRKRSLVMHKKRRRILPFVPSEDGARRLRQMASLATALTSSKTEFSNELTYMPNMAPRSSNLARLEVGGMQVLPKEDKESIELCRTMQQRGECPPLLVVFDSLEGFTVQADGDIKDMTFLAEYAGDVDYLEKRANDDIDCIMTLLLTADPSQRLVICPDKRGNISRFISGINNHTQDGKKKQNVKCVRYDIDGESHVLLVACRDIACGEKLYYDYNGYEHAYPTQHFL</sequence>
<evidence type="ECO:0000256" key="5">
    <source>
        <dbReference type="ARBA" id="ARBA00022723"/>
    </source>
</evidence>
<dbReference type="InterPro" id="IPR011011">
    <property type="entry name" value="Znf_FYVE_PHD"/>
</dbReference>
<dbReference type="SMART" id="SM00249">
    <property type="entry name" value="PHD"/>
    <property type="match status" value="1"/>
</dbReference>
<dbReference type="FunFam" id="2.170.270.10:FF:000038">
    <property type="entry name" value="Histone-lysine N-methyltransferase ATXR5"/>
    <property type="match status" value="1"/>
</dbReference>
<dbReference type="Pfam" id="PF00856">
    <property type="entry name" value="SET"/>
    <property type="match status" value="1"/>
</dbReference>
<evidence type="ECO:0000259" key="15">
    <source>
        <dbReference type="PROSITE" id="PS50280"/>
    </source>
</evidence>
<keyword evidence="5" id="KW-0479">Metal-binding</keyword>
<evidence type="ECO:0000256" key="8">
    <source>
        <dbReference type="ARBA" id="ARBA00022853"/>
    </source>
</evidence>
<keyword evidence="4" id="KW-0949">S-adenosyl-L-methionine</keyword>
<dbReference type="EC" id="2.1.1.369" evidence="11"/>
<gene>
    <name evidence="16" type="ORF">NCGR_LOCUS23121</name>
</gene>
<feature type="domain" description="PHD-type" evidence="14">
    <location>
        <begin position="63"/>
        <end position="113"/>
    </location>
</feature>
<comment type="subcellular location">
    <subcellularLocation>
        <location evidence="1">Nucleus</location>
    </subcellularLocation>
</comment>
<keyword evidence="2" id="KW-0489">Methyltransferase</keyword>
<feature type="domain" description="SET" evidence="15">
    <location>
        <begin position="232"/>
        <end position="369"/>
    </location>
</feature>
<dbReference type="InterPro" id="IPR013083">
    <property type="entry name" value="Znf_RING/FYVE/PHD"/>
</dbReference>
<dbReference type="InterPro" id="IPR046341">
    <property type="entry name" value="SET_dom_sf"/>
</dbReference>
<dbReference type="PANTHER" id="PTHR48442">
    <property type="entry name" value="SET DOMAIN-CONTAINING PROTEIN"/>
    <property type="match status" value="1"/>
</dbReference>
<evidence type="ECO:0000256" key="7">
    <source>
        <dbReference type="ARBA" id="ARBA00022833"/>
    </source>
</evidence>
<proteinExistence type="predicted"/>
<protein>
    <recommendedName>
        <fullName evidence="11">[histone H3]-lysine(27) N-methyltransferase</fullName>
        <ecNumber evidence="11">2.1.1.369</ecNumber>
    </recommendedName>
</protein>
<comment type="caution">
    <text evidence="16">The sequence shown here is derived from an EMBL/GenBank/DDBJ whole genome shotgun (WGS) entry which is preliminary data.</text>
</comment>
<feature type="compositionally biased region" description="Polar residues" evidence="13">
    <location>
        <begin position="1"/>
        <end position="14"/>
    </location>
</feature>
<dbReference type="Gene3D" id="2.170.270.10">
    <property type="entry name" value="SET domain"/>
    <property type="match status" value="1"/>
</dbReference>
<dbReference type="AlphaFoldDB" id="A0A811P8B1"/>
<dbReference type="Proteomes" id="UP000604825">
    <property type="component" value="Unassembled WGS sequence"/>
</dbReference>
<evidence type="ECO:0000256" key="11">
    <source>
        <dbReference type="ARBA" id="ARBA00066815"/>
    </source>
</evidence>
<evidence type="ECO:0000256" key="13">
    <source>
        <dbReference type="SAM" id="MobiDB-lite"/>
    </source>
</evidence>
<comment type="catalytic activity">
    <reaction evidence="10">
        <text>L-lysyl(27)-[histone H3] + S-adenosyl-L-methionine = N(6)-methyl-L-lysyl(27)-[histone H3] + S-adenosyl-L-homocysteine + H(+)</text>
        <dbReference type="Rhea" id="RHEA:60296"/>
        <dbReference type="Rhea" id="RHEA-COMP:15544"/>
        <dbReference type="Rhea" id="RHEA-COMP:15548"/>
        <dbReference type="ChEBI" id="CHEBI:15378"/>
        <dbReference type="ChEBI" id="CHEBI:29969"/>
        <dbReference type="ChEBI" id="CHEBI:57856"/>
        <dbReference type="ChEBI" id="CHEBI:59789"/>
        <dbReference type="ChEBI" id="CHEBI:61929"/>
        <dbReference type="EC" id="2.1.1.369"/>
    </reaction>
</comment>
<dbReference type="GO" id="GO:0005634">
    <property type="term" value="C:nucleus"/>
    <property type="evidence" value="ECO:0007669"/>
    <property type="project" value="UniProtKB-SubCell"/>
</dbReference>
<dbReference type="CDD" id="cd10539">
    <property type="entry name" value="SET_ATXR5_6-like"/>
    <property type="match status" value="1"/>
</dbReference>
<dbReference type="PANTHER" id="PTHR48442:SF1">
    <property type="entry name" value="SET DOMAIN-CONTAINING PROTEIN"/>
    <property type="match status" value="1"/>
</dbReference>
<dbReference type="GO" id="GO:0140953">
    <property type="term" value="F:histone H3K27 monomethyltransferase activity"/>
    <property type="evidence" value="ECO:0007669"/>
    <property type="project" value="UniProtKB-EC"/>
</dbReference>
<evidence type="ECO:0000256" key="3">
    <source>
        <dbReference type="ARBA" id="ARBA00022679"/>
    </source>
</evidence>
<name>A0A811P8B1_9POAL</name>
<evidence type="ECO:0000256" key="10">
    <source>
        <dbReference type="ARBA" id="ARBA00052048"/>
    </source>
</evidence>
<dbReference type="GO" id="GO:0032259">
    <property type="term" value="P:methylation"/>
    <property type="evidence" value="ECO:0007669"/>
    <property type="project" value="UniProtKB-KW"/>
</dbReference>
<dbReference type="EMBL" id="CAJGYO010000006">
    <property type="protein sequence ID" value="CAD6234627.1"/>
    <property type="molecule type" value="Genomic_DNA"/>
</dbReference>
<evidence type="ECO:0000256" key="12">
    <source>
        <dbReference type="PROSITE-ProRule" id="PRU00146"/>
    </source>
</evidence>
<evidence type="ECO:0000313" key="16">
    <source>
        <dbReference type="EMBL" id="CAD6234627.1"/>
    </source>
</evidence>
<dbReference type="GO" id="GO:0006275">
    <property type="term" value="P:regulation of DNA replication"/>
    <property type="evidence" value="ECO:0007669"/>
    <property type="project" value="UniProtKB-ARBA"/>
</dbReference>
<evidence type="ECO:0000256" key="2">
    <source>
        <dbReference type="ARBA" id="ARBA00022603"/>
    </source>
</evidence>
<dbReference type="PROSITE" id="PS01359">
    <property type="entry name" value="ZF_PHD_1"/>
    <property type="match status" value="1"/>
</dbReference>
<dbReference type="Pfam" id="PF00628">
    <property type="entry name" value="PHD"/>
    <property type="match status" value="1"/>
</dbReference>
<keyword evidence="17" id="KW-1185">Reference proteome</keyword>
<evidence type="ECO:0000313" key="17">
    <source>
        <dbReference type="Proteomes" id="UP000604825"/>
    </source>
</evidence>
<accession>A0A811P8B1</accession>
<dbReference type="InterPro" id="IPR053114">
    <property type="entry name" value="ATXR5/ATXR6"/>
</dbReference>
<dbReference type="PROSITE" id="PS50016">
    <property type="entry name" value="ZF_PHD_2"/>
    <property type="match status" value="1"/>
</dbReference>
<evidence type="ECO:0000259" key="14">
    <source>
        <dbReference type="PROSITE" id="PS50016"/>
    </source>
</evidence>
<dbReference type="InterPro" id="IPR001965">
    <property type="entry name" value="Znf_PHD"/>
</dbReference>
<keyword evidence="6 12" id="KW-0863">Zinc-finger</keyword>
<dbReference type="SUPFAM" id="SSF82199">
    <property type="entry name" value="SET domain"/>
    <property type="match status" value="1"/>
</dbReference>
<dbReference type="InterPro" id="IPR019786">
    <property type="entry name" value="Zinc_finger_PHD-type_CS"/>
</dbReference>
<evidence type="ECO:0000256" key="4">
    <source>
        <dbReference type="ARBA" id="ARBA00022691"/>
    </source>
</evidence>
<keyword evidence="7" id="KW-0862">Zinc</keyword>
<evidence type="ECO:0000256" key="6">
    <source>
        <dbReference type="ARBA" id="ARBA00022771"/>
    </source>
</evidence>
<dbReference type="InterPro" id="IPR019787">
    <property type="entry name" value="Znf_PHD-finger"/>
</dbReference>
<dbReference type="InterPro" id="IPR001214">
    <property type="entry name" value="SET_dom"/>
</dbReference>
<reference evidence="16" key="1">
    <citation type="submission" date="2020-10" db="EMBL/GenBank/DDBJ databases">
        <authorList>
            <person name="Han B."/>
            <person name="Lu T."/>
            <person name="Zhao Q."/>
            <person name="Huang X."/>
            <person name="Zhao Y."/>
        </authorList>
    </citation>
    <scope>NUCLEOTIDE SEQUENCE</scope>
</reference>
<keyword evidence="8" id="KW-0156">Chromatin regulator</keyword>
<dbReference type="OrthoDB" id="336088at2759"/>
<dbReference type="PROSITE" id="PS50280">
    <property type="entry name" value="SET"/>
    <property type="match status" value="1"/>
</dbReference>
<feature type="region of interest" description="Disordered" evidence="13">
    <location>
        <begin position="1"/>
        <end position="32"/>
    </location>
</feature>
<organism evidence="16 17">
    <name type="scientific">Miscanthus lutarioriparius</name>
    <dbReference type="NCBI Taxonomy" id="422564"/>
    <lineage>
        <taxon>Eukaryota</taxon>
        <taxon>Viridiplantae</taxon>
        <taxon>Streptophyta</taxon>
        <taxon>Embryophyta</taxon>
        <taxon>Tracheophyta</taxon>
        <taxon>Spermatophyta</taxon>
        <taxon>Magnoliopsida</taxon>
        <taxon>Liliopsida</taxon>
        <taxon>Poales</taxon>
        <taxon>Poaceae</taxon>
        <taxon>PACMAD clade</taxon>
        <taxon>Panicoideae</taxon>
        <taxon>Andropogonodae</taxon>
        <taxon>Andropogoneae</taxon>
        <taxon>Saccharinae</taxon>
        <taxon>Miscanthus</taxon>
    </lineage>
</organism>
<dbReference type="GO" id="GO:0008270">
    <property type="term" value="F:zinc ion binding"/>
    <property type="evidence" value="ECO:0007669"/>
    <property type="project" value="UniProtKB-KW"/>
</dbReference>
<dbReference type="Gene3D" id="3.30.40.10">
    <property type="entry name" value="Zinc/RING finger domain, C3HC4 (zinc finger)"/>
    <property type="match status" value="1"/>
</dbReference>
<dbReference type="SUPFAM" id="SSF57903">
    <property type="entry name" value="FYVE/PHD zinc finger"/>
    <property type="match status" value="1"/>
</dbReference>